<protein>
    <submittedName>
        <fullName evidence="1">Uncharacterized protein</fullName>
    </submittedName>
</protein>
<dbReference type="AlphaFoldDB" id="A0A3M7PUU8"/>
<name>A0A3M7PUU8_BRAPC</name>
<sequence length="69" mass="7903">MVGKLDKIFGKNEEIGVKAESNFVVRPLRSFSYNPAAKKINIQPFNSKSYNDLELQITKKMRSSPRTKN</sequence>
<gene>
    <name evidence="1" type="ORF">BpHYR1_043848</name>
</gene>
<evidence type="ECO:0000313" key="1">
    <source>
        <dbReference type="EMBL" id="RNA02719.1"/>
    </source>
</evidence>
<dbReference type="Proteomes" id="UP000276133">
    <property type="component" value="Unassembled WGS sequence"/>
</dbReference>
<accession>A0A3M7PUU8</accession>
<organism evidence="1 2">
    <name type="scientific">Brachionus plicatilis</name>
    <name type="common">Marine rotifer</name>
    <name type="synonym">Brachionus muelleri</name>
    <dbReference type="NCBI Taxonomy" id="10195"/>
    <lineage>
        <taxon>Eukaryota</taxon>
        <taxon>Metazoa</taxon>
        <taxon>Spiralia</taxon>
        <taxon>Gnathifera</taxon>
        <taxon>Rotifera</taxon>
        <taxon>Eurotatoria</taxon>
        <taxon>Monogononta</taxon>
        <taxon>Pseudotrocha</taxon>
        <taxon>Ploima</taxon>
        <taxon>Brachionidae</taxon>
        <taxon>Brachionus</taxon>
    </lineage>
</organism>
<dbReference type="EMBL" id="REGN01008776">
    <property type="protein sequence ID" value="RNA02719.1"/>
    <property type="molecule type" value="Genomic_DNA"/>
</dbReference>
<proteinExistence type="predicted"/>
<evidence type="ECO:0000313" key="2">
    <source>
        <dbReference type="Proteomes" id="UP000276133"/>
    </source>
</evidence>
<reference evidence="1 2" key="1">
    <citation type="journal article" date="2018" name="Sci. Rep.">
        <title>Genomic signatures of local adaptation to the degree of environmental predictability in rotifers.</title>
        <authorList>
            <person name="Franch-Gras L."/>
            <person name="Hahn C."/>
            <person name="Garcia-Roger E.M."/>
            <person name="Carmona M.J."/>
            <person name="Serra M."/>
            <person name="Gomez A."/>
        </authorList>
    </citation>
    <scope>NUCLEOTIDE SEQUENCE [LARGE SCALE GENOMIC DNA]</scope>
    <source>
        <strain evidence="1">HYR1</strain>
    </source>
</reference>
<keyword evidence="2" id="KW-1185">Reference proteome</keyword>
<comment type="caution">
    <text evidence="1">The sequence shown here is derived from an EMBL/GenBank/DDBJ whole genome shotgun (WGS) entry which is preliminary data.</text>
</comment>